<keyword evidence="6 9" id="KW-0653">Protein transport</keyword>
<feature type="compositionally biased region" description="Basic and acidic residues" evidence="10">
    <location>
        <begin position="26"/>
        <end position="37"/>
    </location>
</feature>
<feature type="region of interest" description="Disordered" evidence="10">
    <location>
        <begin position="559"/>
        <end position="655"/>
    </location>
</feature>
<feature type="compositionally biased region" description="Polar residues" evidence="10">
    <location>
        <begin position="304"/>
        <end position="317"/>
    </location>
</feature>
<comment type="similarity">
    <text evidence="1 9">Belongs to the cut8/STS1 family.</text>
</comment>
<comment type="caution">
    <text evidence="11">The sequence shown here is derived from an EMBL/GenBank/DDBJ whole genome shotgun (WGS) entry which is preliminary data.</text>
</comment>
<evidence type="ECO:0000256" key="1">
    <source>
        <dbReference type="ARBA" id="ARBA00006199"/>
    </source>
</evidence>
<evidence type="ECO:0000256" key="7">
    <source>
        <dbReference type="ARBA" id="ARBA00023242"/>
    </source>
</evidence>
<feature type="compositionally biased region" description="Polar residues" evidence="10">
    <location>
        <begin position="57"/>
        <end position="69"/>
    </location>
</feature>
<evidence type="ECO:0000256" key="3">
    <source>
        <dbReference type="ARBA" id="ARBA00016204"/>
    </source>
</evidence>
<dbReference type="Gene3D" id="1.20.58.1590">
    <property type="entry name" value="Tethering factor for nuclear proteasome Cut8/Sts1"/>
    <property type="match status" value="1"/>
</dbReference>
<dbReference type="VEuPathDB" id="FungiDB:F4678DRAFT_465632"/>
<accession>A0A9W8ND71</accession>
<protein>
    <recommendedName>
        <fullName evidence="3 9">Tethering factor for nuclear proteasome STS1</fullName>
    </recommendedName>
</protein>
<feature type="compositionally biased region" description="Low complexity" evidence="10">
    <location>
        <begin position="334"/>
        <end position="350"/>
    </location>
</feature>
<feature type="region of interest" description="Disordered" evidence="10">
    <location>
        <begin position="839"/>
        <end position="891"/>
    </location>
</feature>
<keyword evidence="5 9" id="KW-0963">Cytoplasm</keyword>
<evidence type="ECO:0000256" key="10">
    <source>
        <dbReference type="SAM" id="MobiDB-lite"/>
    </source>
</evidence>
<dbReference type="PANTHER" id="PTHR28032:SF1">
    <property type="entry name" value="FI02826P"/>
    <property type="match status" value="1"/>
</dbReference>
<dbReference type="GO" id="GO:0070628">
    <property type="term" value="F:proteasome binding"/>
    <property type="evidence" value="ECO:0007669"/>
    <property type="project" value="TreeGrafter"/>
</dbReference>
<feature type="region of interest" description="Disordered" evidence="10">
    <location>
        <begin position="109"/>
        <end position="159"/>
    </location>
</feature>
<dbReference type="InterPro" id="IPR038422">
    <property type="entry name" value="Cut8/Sts1_sf"/>
</dbReference>
<feature type="compositionally biased region" description="Polar residues" evidence="10">
    <location>
        <begin position="267"/>
        <end position="279"/>
    </location>
</feature>
<evidence type="ECO:0000313" key="12">
    <source>
        <dbReference type="Proteomes" id="UP001148614"/>
    </source>
</evidence>
<dbReference type="PANTHER" id="PTHR28032">
    <property type="entry name" value="FI02826P"/>
    <property type="match status" value="1"/>
</dbReference>
<reference evidence="11" key="1">
    <citation type="submission" date="2022-07" db="EMBL/GenBank/DDBJ databases">
        <title>Genome Sequence of Xylaria arbuscula.</title>
        <authorList>
            <person name="Buettner E."/>
        </authorList>
    </citation>
    <scope>NUCLEOTIDE SEQUENCE</scope>
    <source>
        <strain evidence="11">VT107</strain>
    </source>
</reference>
<keyword evidence="7 9" id="KW-0539">Nucleus</keyword>
<evidence type="ECO:0000256" key="5">
    <source>
        <dbReference type="ARBA" id="ARBA00022490"/>
    </source>
</evidence>
<sequence>MSRDSSTERLKESAMRAMMADLGVGRMEEFAHDDDRKQRQRRSRTDNPAAPLARSAQPRNSKGPTNSLAASWNAAVEEGHFDDDDAAAVKGLDTLDGGNAHRINRLGDRSLVQQLSDQSSTRVSVGASKRGGYDPSEPTYSRRGKLRSKDPNMAPHRNPYDIMPGGTVLGGLCLKGGEVKRWELGKLVIRTGQAINMVNLPTGRGHNDLNENHSSPKGAQVPGRGRGRGGLERPSKPILTVKSKTSQSEITVDENHGRLTPPPRSLANKTNPGKTTMVQPQELHLVLTPKTIKASLTPDEDTKVSQNGLPVRNSPSLDASWVPPHLRKSNGTHSTVSPSPTISRPSSPRSNGFKPDNIISTRCEEPHKITSLDAHEIFFQGNLQVRDPETNNLVKARIVIYKLLDPPICVWELTIETQKMIRGDIRDLLPVLQTGSMSFLRRYRKGSLVRSHQLQFPNIGEAEEFQKEANFRRGQYANSIETLYDETSMERSKAEHIADCKPEVSLTHKVEKEPAGDFTATAGRVSWTCQSGVLRGANTNTPAERQGQTKPAFETVSVAQPAQKNAVPRTNTPSLFVSNTPRPKTPPRPAAVNHKRSGSGWSDSKDLISFSPSPSTRSRHSDDLAGLELEPSVATAAQTSSGLSSGKQEDHGRTRRLDSLQKSLKDLLNLEIRTVRHPSPESLEVIDKISGDYDRLIQRSMVLSLRLNRPYQEMVSAVALSHLLEREEFMSLSLDDQKECLSVVCCRVCHGDATIVRSAEQIRALRTGEEPYPDAVKELNALILRHRRGVPISQPAYRPQDTKAANGHRRSSTVDTMTMLAMPPLVSILATSAVTLSPFHNATSGHRKRKAEDDADEMSVSPSSSPAIQSRQLVRPAKKVRSNDPTGRPLSLPRLLETLDITQLRTVLQTICERQPEIGEEVVKGAPRPSVDSSLQVLGEYQSRLQAAIPYGGSGSDYTYFRVKQPLHALIDALADFTPQFLPPNEPQATVSLQFLDGATKLVHNLPEWESQSYRHHKENAYDEISKAWALVITEASKKGAGFALHSDGWDQILMKHNQQSGGRMHAAVSAMASNVGWVGGNADAATSNGSSNSASILDQLMAGNYNSPVRVGPW</sequence>
<comment type="subunit">
    <text evidence="2 9">Binds the proteasome.</text>
</comment>
<organism evidence="11 12">
    <name type="scientific">Xylaria arbuscula</name>
    <dbReference type="NCBI Taxonomy" id="114810"/>
    <lineage>
        <taxon>Eukaryota</taxon>
        <taxon>Fungi</taxon>
        <taxon>Dikarya</taxon>
        <taxon>Ascomycota</taxon>
        <taxon>Pezizomycotina</taxon>
        <taxon>Sordariomycetes</taxon>
        <taxon>Xylariomycetidae</taxon>
        <taxon>Xylariales</taxon>
        <taxon>Xylariaceae</taxon>
        <taxon>Xylaria</taxon>
    </lineage>
</organism>
<dbReference type="Proteomes" id="UP001148614">
    <property type="component" value="Unassembled WGS sequence"/>
</dbReference>
<name>A0A9W8ND71_9PEZI</name>
<dbReference type="AlphaFoldDB" id="A0A9W8ND71"/>
<keyword evidence="12" id="KW-1185">Reference proteome</keyword>
<dbReference type="InterPro" id="IPR013868">
    <property type="entry name" value="Cut8/Sts1_fam"/>
</dbReference>
<feature type="compositionally biased region" description="Polar residues" evidence="10">
    <location>
        <begin position="111"/>
        <end position="123"/>
    </location>
</feature>
<dbReference type="FunFam" id="1.20.58.1590:FF:000001">
    <property type="entry name" value="Tethering factor for nuclear proteasome STS1"/>
    <property type="match status" value="1"/>
</dbReference>
<comment type="function">
    <text evidence="8 9">Involved in ubiquitin-mediated protein degradation. Regulatory factor in the ubiquitin/proteasome pathway that controls the turnover of proteasome substrates. Targets proteasomes to the nucleus and facilitates the degradation of nuclear proteins.</text>
</comment>
<evidence type="ECO:0000256" key="6">
    <source>
        <dbReference type="ARBA" id="ARBA00022927"/>
    </source>
</evidence>
<gene>
    <name evidence="11" type="ORF">NPX13_g6035</name>
</gene>
<feature type="region of interest" description="Disordered" evidence="10">
    <location>
        <begin position="20"/>
        <end position="69"/>
    </location>
</feature>
<dbReference type="GO" id="GO:0071630">
    <property type="term" value="P:nuclear protein quality control by the ubiquitin-proteasome system"/>
    <property type="evidence" value="ECO:0007669"/>
    <property type="project" value="UniProtKB-UniRule"/>
</dbReference>
<evidence type="ECO:0000256" key="8">
    <source>
        <dbReference type="ARBA" id="ARBA00025651"/>
    </source>
</evidence>
<dbReference type="VEuPathDB" id="FungiDB:F4678DRAFT_475334"/>
<feature type="region of interest" description="Disordered" evidence="10">
    <location>
        <begin position="198"/>
        <end position="359"/>
    </location>
</feature>
<feature type="compositionally biased region" description="Polar residues" evidence="10">
    <location>
        <begin position="559"/>
        <end position="579"/>
    </location>
</feature>
<dbReference type="GO" id="GO:0005737">
    <property type="term" value="C:cytoplasm"/>
    <property type="evidence" value="ECO:0007669"/>
    <property type="project" value="UniProtKB-SubCell"/>
</dbReference>
<keyword evidence="4 9" id="KW-0813">Transport</keyword>
<dbReference type="Pfam" id="PF08559">
    <property type="entry name" value="Cut8"/>
    <property type="match status" value="1"/>
</dbReference>
<evidence type="ECO:0000256" key="4">
    <source>
        <dbReference type="ARBA" id="ARBA00022448"/>
    </source>
</evidence>
<dbReference type="GO" id="GO:0031144">
    <property type="term" value="P:proteasome localization"/>
    <property type="evidence" value="ECO:0007669"/>
    <property type="project" value="UniProtKB-UniRule"/>
</dbReference>
<dbReference type="GO" id="GO:0015031">
    <property type="term" value="P:protein transport"/>
    <property type="evidence" value="ECO:0007669"/>
    <property type="project" value="UniProtKB-UniRule"/>
</dbReference>
<feature type="compositionally biased region" description="Polar residues" evidence="10">
    <location>
        <begin position="635"/>
        <end position="646"/>
    </location>
</feature>
<dbReference type="GO" id="GO:0031965">
    <property type="term" value="C:nuclear membrane"/>
    <property type="evidence" value="ECO:0007669"/>
    <property type="project" value="TreeGrafter"/>
</dbReference>
<evidence type="ECO:0000313" key="11">
    <source>
        <dbReference type="EMBL" id="KAJ3569574.1"/>
    </source>
</evidence>
<dbReference type="EMBL" id="JANPWZ010001021">
    <property type="protein sequence ID" value="KAJ3569574.1"/>
    <property type="molecule type" value="Genomic_DNA"/>
</dbReference>
<evidence type="ECO:0000256" key="2">
    <source>
        <dbReference type="ARBA" id="ARBA00011464"/>
    </source>
</evidence>
<proteinExistence type="inferred from homology"/>
<comment type="subcellular location">
    <subcellularLocation>
        <location evidence="9">Cytoplasm</location>
    </subcellularLocation>
    <subcellularLocation>
        <location evidence="9">Nucleus</location>
    </subcellularLocation>
</comment>
<evidence type="ECO:0000256" key="9">
    <source>
        <dbReference type="RuleBase" id="RU368013"/>
    </source>
</evidence>